<dbReference type="GO" id="GO:1901137">
    <property type="term" value="P:carbohydrate derivative biosynthetic process"/>
    <property type="evidence" value="ECO:0007669"/>
    <property type="project" value="UniProtKB-ARBA"/>
</dbReference>
<evidence type="ECO:0000256" key="1">
    <source>
        <dbReference type="ARBA" id="ARBA00021292"/>
    </source>
</evidence>
<dbReference type="Proteomes" id="UP001486888">
    <property type="component" value="Chromosome"/>
</dbReference>
<dbReference type="Pfam" id="PF13439">
    <property type="entry name" value="Glyco_transf_4"/>
    <property type="match status" value="1"/>
</dbReference>
<dbReference type="KEGG" id="gey:QMQ05_06990"/>
<name>A0AAU6WHJ8_9MICC</name>
<keyword evidence="2" id="KW-0328">Glycosyltransferase</keyword>
<feature type="domain" description="Glycosyl transferase family 1" evidence="4">
    <location>
        <begin position="199"/>
        <end position="351"/>
    </location>
</feature>
<protein>
    <recommendedName>
        <fullName evidence="1">D-inositol 3-phosphate glycosyltransferase</fullName>
    </recommendedName>
</protein>
<organism evidence="6 7">
    <name type="scientific">Glutamicibacter ectropisis</name>
    <dbReference type="NCBI Taxonomy" id="3046593"/>
    <lineage>
        <taxon>Bacteria</taxon>
        <taxon>Bacillati</taxon>
        <taxon>Actinomycetota</taxon>
        <taxon>Actinomycetes</taxon>
        <taxon>Micrococcales</taxon>
        <taxon>Micrococcaceae</taxon>
        <taxon>Glutamicibacter</taxon>
    </lineage>
</organism>
<evidence type="ECO:0000259" key="4">
    <source>
        <dbReference type="Pfam" id="PF00534"/>
    </source>
</evidence>
<evidence type="ECO:0000259" key="5">
    <source>
        <dbReference type="Pfam" id="PF13439"/>
    </source>
</evidence>
<dbReference type="EMBL" id="CP125942">
    <property type="protein sequence ID" value="XAO47259.1"/>
    <property type="molecule type" value="Genomic_DNA"/>
</dbReference>
<reference evidence="6 7" key="1">
    <citation type="submission" date="2023-05" db="EMBL/GenBank/DDBJ databases">
        <title>Glutamicibacter sp. B1, complete genome.</title>
        <authorList>
            <person name="Long Y.H."/>
            <person name="Fang T."/>
            <person name="Li X.Y."/>
        </authorList>
    </citation>
    <scope>NUCLEOTIDE SEQUENCE [LARGE SCALE GENOMIC DNA]</scope>
    <source>
        <strain evidence="6 7">B1</strain>
    </source>
</reference>
<dbReference type="CDD" id="cd03794">
    <property type="entry name" value="GT4_WbuB-like"/>
    <property type="match status" value="1"/>
</dbReference>
<dbReference type="InterPro" id="IPR001296">
    <property type="entry name" value="Glyco_trans_1"/>
</dbReference>
<dbReference type="InterPro" id="IPR028098">
    <property type="entry name" value="Glyco_trans_4-like_N"/>
</dbReference>
<accession>A0AAU6WHJ8</accession>
<dbReference type="GO" id="GO:0016758">
    <property type="term" value="F:hexosyltransferase activity"/>
    <property type="evidence" value="ECO:0007669"/>
    <property type="project" value="TreeGrafter"/>
</dbReference>
<sequence length="391" mass="43142">MKIMLLTHSFSPEISPPQRRWSVIADELAKLGNEVTVVTPKSGANSAQGTRTPTDSERIYVRRYKSLSKPKTMLGKVLKHGVDAILSLPEALKATSPDIVIATVPALPTLIVGYVISKIRRAAFVVDLRDAWPDLLRESQVLKWRWMEPVVSRMLAYLVKRSDLLVTVTRGLAIRMRLNGVKNVATIPNGVETDRPEVSINHEPRTDAIRVLYLGNIGRSQGLETLVHAAKILGNKVSVRIVGNGTEKRRLTELADELQVQVDFREPVYGDLVLENYAWADTCVVSLRPDWPSFEHTIPSKLYELLYLDRHITGMVRGEAAGIIAASGSGQVVGQNVSALVQYLTNLAANPDRLKTSNRGSKWVKQNASLRDAGRAYAELLGDVVSRGAKS</sequence>
<dbReference type="Gene3D" id="3.40.50.2000">
    <property type="entry name" value="Glycogen Phosphorylase B"/>
    <property type="match status" value="2"/>
</dbReference>
<dbReference type="PANTHER" id="PTHR45947">
    <property type="entry name" value="SULFOQUINOVOSYL TRANSFERASE SQD2"/>
    <property type="match status" value="1"/>
</dbReference>
<proteinExistence type="predicted"/>
<dbReference type="InterPro" id="IPR050194">
    <property type="entry name" value="Glycosyltransferase_grp1"/>
</dbReference>
<gene>
    <name evidence="6" type="ORF">QMQ05_06990</name>
</gene>
<evidence type="ECO:0000313" key="7">
    <source>
        <dbReference type="Proteomes" id="UP001486888"/>
    </source>
</evidence>
<keyword evidence="7" id="KW-1185">Reference proteome</keyword>
<evidence type="ECO:0000313" key="6">
    <source>
        <dbReference type="EMBL" id="XAO47259.1"/>
    </source>
</evidence>
<keyword evidence="3" id="KW-0808">Transferase</keyword>
<dbReference type="PANTHER" id="PTHR45947:SF3">
    <property type="entry name" value="SULFOQUINOVOSYL TRANSFERASE SQD2"/>
    <property type="match status" value="1"/>
</dbReference>
<dbReference type="RefSeq" id="WP_345474145.1">
    <property type="nucleotide sequence ID" value="NZ_CP125942.1"/>
</dbReference>
<dbReference type="AlphaFoldDB" id="A0AAU6WHJ8"/>
<dbReference type="SUPFAM" id="SSF53756">
    <property type="entry name" value="UDP-Glycosyltransferase/glycogen phosphorylase"/>
    <property type="match status" value="1"/>
</dbReference>
<dbReference type="Pfam" id="PF00534">
    <property type="entry name" value="Glycos_transf_1"/>
    <property type="match status" value="1"/>
</dbReference>
<feature type="domain" description="Glycosyltransferase subfamily 4-like N-terminal" evidence="5">
    <location>
        <begin position="24"/>
        <end position="195"/>
    </location>
</feature>
<evidence type="ECO:0000256" key="2">
    <source>
        <dbReference type="ARBA" id="ARBA00022676"/>
    </source>
</evidence>
<evidence type="ECO:0000256" key="3">
    <source>
        <dbReference type="ARBA" id="ARBA00022679"/>
    </source>
</evidence>